<evidence type="ECO:0000256" key="1">
    <source>
        <dbReference type="ARBA" id="ARBA00012156"/>
    </source>
</evidence>
<reference evidence="8 9" key="1">
    <citation type="submission" date="2019-03" db="EMBL/GenBank/DDBJ databases">
        <title>Genomic Encyclopedia of Type Strains, Phase IV (KMG-IV): sequencing the most valuable type-strain genomes for metagenomic binning, comparative biology and taxonomic classification.</title>
        <authorList>
            <person name="Goeker M."/>
        </authorList>
    </citation>
    <scope>NUCLEOTIDE SEQUENCE [LARGE SCALE GENOMIC DNA]</scope>
    <source>
        <strain evidence="8 9">DSM 100433</strain>
    </source>
</reference>
<keyword evidence="3" id="KW-0819">tRNA processing</keyword>
<keyword evidence="9" id="KW-1185">Reference proteome</keyword>
<keyword evidence="4" id="KW-0479">Metal-binding</keyword>
<proteinExistence type="predicted"/>
<organism evidence="8 9">
    <name type="scientific">Harryflintia acetispora</name>
    <dbReference type="NCBI Taxonomy" id="1849041"/>
    <lineage>
        <taxon>Bacteria</taxon>
        <taxon>Bacillati</taxon>
        <taxon>Bacillota</taxon>
        <taxon>Clostridia</taxon>
        <taxon>Eubacteriales</taxon>
        <taxon>Oscillospiraceae</taxon>
        <taxon>Harryflintia</taxon>
    </lineage>
</organism>
<dbReference type="Proteomes" id="UP000294682">
    <property type="component" value="Unassembled WGS sequence"/>
</dbReference>
<comment type="catalytic activity">
    <reaction evidence="6">
        <text>L-threonylcarbamoyladenylate + adenosine(37) in tRNA = N(6)-L-threonylcarbamoyladenosine(37) in tRNA + AMP + H(+)</text>
        <dbReference type="Rhea" id="RHEA:37059"/>
        <dbReference type="Rhea" id="RHEA-COMP:10162"/>
        <dbReference type="Rhea" id="RHEA-COMP:10163"/>
        <dbReference type="ChEBI" id="CHEBI:15378"/>
        <dbReference type="ChEBI" id="CHEBI:73682"/>
        <dbReference type="ChEBI" id="CHEBI:74411"/>
        <dbReference type="ChEBI" id="CHEBI:74418"/>
        <dbReference type="ChEBI" id="CHEBI:456215"/>
        <dbReference type="EC" id="2.3.1.234"/>
    </reaction>
</comment>
<dbReference type="RefSeq" id="WP_132085304.1">
    <property type="nucleotide sequence ID" value="NZ_SLUK01000017.1"/>
</dbReference>
<dbReference type="Pfam" id="PF00814">
    <property type="entry name" value="TsaD"/>
    <property type="match status" value="1"/>
</dbReference>
<evidence type="ECO:0000256" key="5">
    <source>
        <dbReference type="ARBA" id="ARBA00023315"/>
    </source>
</evidence>
<dbReference type="EC" id="2.3.1.234" evidence="1"/>
<dbReference type="PANTHER" id="PTHR11735">
    <property type="entry name" value="TRNA N6-ADENOSINE THREONYLCARBAMOYLTRANSFERASE"/>
    <property type="match status" value="1"/>
</dbReference>
<sequence length="311" mass="33142">MALYFGIDTSNYTTSAALLSGTGALVQHKRLLPVREGQLGLRQSDAVFEHTRQLPEMIEACFGERRAPLTAVGASVRPRDAEGSYMPCFLCGSGAARILGAAFGVPVYSFSHQAGHVAAALYSSGRLDLMEKRFICFHFSGGTTDCLLVSPGEPLRIELAATSLDLKAGQAVDRVGKMLGLGFPAGPKLSELALRFGEPKALRPVFKGEDASLSGVENQCAALLQRGAPPEEVAAHCLSYILAVARRMAENARLRFGDLPVVYAGGVMSSLFLRPVLEREGGAFAAPEFSSDNAAGIAVLTRFWHERKGIA</sequence>
<dbReference type="Gene3D" id="3.30.420.40">
    <property type="match status" value="2"/>
</dbReference>
<protein>
    <recommendedName>
        <fullName evidence="1">N(6)-L-threonylcarbamoyladenine synthase</fullName>
        <ecNumber evidence="1">2.3.1.234</ecNumber>
    </recommendedName>
</protein>
<evidence type="ECO:0000313" key="9">
    <source>
        <dbReference type="Proteomes" id="UP000294682"/>
    </source>
</evidence>
<accession>A0A9X8UHQ2</accession>
<comment type="caution">
    <text evidence="8">The sequence shown here is derived from an EMBL/GenBank/DDBJ whole genome shotgun (WGS) entry which is preliminary data.</text>
</comment>
<evidence type="ECO:0000256" key="4">
    <source>
        <dbReference type="ARBA" id="ARBA00022723"/>
    </source>
</evidence>
<dbReference type="GO" id="GO:0008033">
    <property type="term" value="P:tRNA processing"/>
    <property type="evidence" value="ECO:0007669"/>
    <property type="project" value="UniProtKB-KW"/>
</dbReference>
<evidence type="ECO:0000313" key="8">
    <source>
        <dbReference type="EMBL" id="TCL40846.1"/>
    </source>
</evidence>
<dbReference type="SUPFAM" id="SSF53067">
    <property type="entry name" value="Actin-like ATPase domain"/>
    <property type="match status" value="1"/>
</dbReference>
<dbReference type="InterPro" id="IPR000905">
    <property type="entry name" value="Gcp-like_dom"/>
</dbReference>
<dbReference type="InterPro" id="IPR043129">
    <property type="entry name" value="ATPase_NBD"/>
</dbReference>
<dbReference type="GO" id="GO:0005829">
    <property type="term" value="C:cytosol"/>
    <property type="evidence" value="ECO:0007669"/>
    <property type="project" value="TreeGrafter"/>
</dbReference>
<keyword evidence="5" id="KW-0012">Acyltransferase</keyword>
<evidence type="ECO:0000256" key="6">
    <source>
        <dbReference type="ARBA" id="ARBA00048117"/>
    </source>
</evidence>
<keyword evidence="2" id="KW-0808">Transferase</keyword>
<dbReference type="PANTHER" id="PTHR11735:SF11">
    <property type="entry name" value="TRNA THREONYLCARBAMOYLADENOSINE BIOSYNTHESIS PROTEIN TSAB"/>
    <property type="match status" value="1"/>
</dbReference>
<dbReference type="GO" id="GO:0061711">
    <property type="term" value="F:tRNA N(6)-L-threonylcarbamoyladenine synthase activity"/>
    <property type="evidence" value="ECO:0007669"/>
    <property type="project" value="UniProtKB-EC"/>
</dbReference>
<evidence type="ECO:0000256" key="3">
    <source>
        <dbReference type="ARBA" id="ARBA00022694"/>
    </source>
</evidence>
<dbReference type="EMBL" id="SLUK01000017">
    <property type="protein sequence ID" value="TCL40846.1"/>
    <property type="molecule type" value="Genomic_DNA"/>
</dbReference>
<feature type="domain" description="Gcp-like" evidence="7">
    <location>
        <begin position="49"/>
        <end position="298"/>
    </location>
</feature>
<evidence type="ECO:0000259" key="7">
    <source>
        <dbReference type="Pfam" id="PF00814"/>
    </source>
</evidence>
<name>A0A9X8UHQ2_9FIRM</name>
<dbReference type="InterPro" id="IPR017861">
    <property type="entry name" value="KAE1/TsaD"/>
</dbReference>
<gene>
    <name evidence="8" type="ORF">EDD78_11714</name>
</gene>
<dbReference type="PRINTS" id="PR00789">
    <property type="entry name" value="OSIALOPTASE"/>
</dbReference>
<evidence type="ECO:0000256" key="2">
    <source>
        <dbReference type="ARBA" id="ARBA00022679"/>
    </source>
</evidence>
<dbReference type="AlphaFoldDB" id="A0A9X8UHQ2"/>
<dbReference type="GO" id="GO:0046872">
    <property type="term" value="F:metal ion binding"/>
    <property type="evidence" value="ECO:0007669"/>
    <property type="project" value="UniProtKB-KW"/>
</dbReference>